<dbReference type="NCBIfam" id="TIGR01547">
    <property type="entry name" value="phage_term_2"/>
    <property type="match status" value="1"/>
</dbReference>
<accession>A0A3Y9JD49</accession>
<evidence type="ECO:0000259" key="1">
    <source>
        <dbReference type="Pfam" id="PF04466"/>
    </source>
</evidence>
<dbReference type="Pfam" id="PF04466">
    <property type="entry name" value="Terminase_3"/>
    <property type="match status" value="1"/>
</dbReference>
<dbReference type="InterPro" id="IPR027417">
    <property type="entry name" value="P-loop_NTPase"/>
</dbReference>
<protein>
    <submittedName>
        <fullName evidence="2">PBSX family phage terminase large subunit</fullName>
    </submittedName>
</protein>
<dbReference type="PANTHER" id="PTHR39184:SF1">
    <property type="entry name" value="PBSX PHAGE TERMINASE LARGE SUBUNIT"/>
    <property type="match status" value="1"/>
</dbReference>
<proteinExistence type="predicted"/>
<dbReference type="Gene3D" id="3.40.50.300">
    <property type="entry name" value="P-loop containing nucleotide triphosphate hydrolases"/>
    <property type="match status" value="1"/>
</dbReference>
<reference evidence="2" key="1">
    <citation type="submission" date="2019-08" db="EMBL/GenBank/DDBJ databases">
        <authorList>
            <person name="Ashton P.M."/>
            <person name="Dallman T."/>
            <person name="Nair S."/>
            <person name="De Pinna E."/>
            <person name="Peters T."/>
            <person name="Grant K."/>
        </authorList>
    </citation>
    <scope>NUCLEOTIDE SEQUENCE</scope>
    <source>
        <strain evidence="2">780192</strain>
    </source>
</reference>
<dbReference type="InterPro" id="IPR052380">
    <property type="entry name" value="Viral_DNA_packaging_terminase"/>
</dbReference>
<dbReference type="AlphaFoldDB" id="A0A3Y9JD49"/>
<dbReference type="EMBL" id="AAJCYU010000051">
    <property type="protein sequence ID" value="ECK7315629.1"/>
    <property type="molecule type" value="Genomic_DNA"/>
</dbReference>
<dbReference type="InterPro" id="IPR006437">
    <property type="entry name" value="Phage_terminase_lsu"/>
</dbReference>
<dbReference type="Gene3D" id="3.30.420.240">
    <property type="match status" value="1"/>
</dbReference>
<evidence type="ECO:0000313" key="2">
    <source>
        <dbReference type="EMBL" id="ECK7315629.1"/>
    </source>
</evidence>
<name>A0A3Y9JD49_SALET</name>
<dbReference type="PANTHER" id="PTHR39184">
    <property type="match status" value="1"/>
</dbReference>
<organism evidence="2">
    <name type="scientific">Salmonella enterica I</name>
    <dbReference type="NCBI Taxonomy" id="59201"/>
    <lineage>
        <taxon>Bacteria</taxon>
        <taxon>Pseudomonadati</taxon>
        <taxon>Pseudomonadota</taxon>
        <taxon>Gammaproteobacteria</taxon>
        <taxon>Enterobacterales</taxon>
        <taxon>Enterobacteriaceae</taxon>
        <taxon>Salmonella</taxon>
    </lineage>
</organism>
<comment type="caution">
    <text evidence="2">The sequence shown here is derived from an EMBL/GenBank/DDBJ whole genome shotgun (WGS) entry which is preliminary data.</text>
</comment>
<sequence length="452" mass="51482">MNSLRKTKMEKLSNSLKPLIRPHRIKCLYGGRGSGKSWAVAKILVELAVRSDIRILCLRRVQKSIGSSAHKLLSDTIRRSGYEHEFIITNNAIRSREGAEFMFMGLQSNLDSIKSIEGVDIAWVEEAHGISSDAWEILLPTIRRPTSEVWITFNPDYAWDDTYVRFVLNADPSWFVQKVNWSDNKSFPASLEKERQHCLKYYPDRYDNIWEGVPISELPGAVINRGNLEKLFVEPDSKLAKACSTGVKTAVLDVADDGDDDSVLSFFNGRFLYRMERLQARDTVQLAQQALKLATEEGCSVLIYDSVGVGSGVKGELNKYEDSDIDFRKFVAQGEVLRKKSRYRGGRPNEDTFHNLRAQAWWAYRDAVNDTVRWMETEIVPPDGLFAISSQIPRRYKERILSDSTGVMWETSPDDKILIEAKKKVKQRLGVSTDYADAIFPHLVRMKSGIIE</sequence>
<feature type="domain" description="Phage terminase large subunit N-terminal" evidence="1">
    <location>
        <begin position="23"/>
        <end position="209"/>
    </location>
</feature>
<gene>
    <name evidence="2" type="ORF">FRN22_23360</name>
</gene>
<dbReference type="InterPro" id="IPR035412">
    <property type="entry name" value="Terminase_L_N"/>
</dbReference>
<dbReference type="SUPFAM" id="SSF52540">
    <property type="entry name" value="P-loop containing nucleoside triphosphate hydrolases"/>
    <property type="match status" value="1"/>
</dbReference>